<sequence length="149" mass="16239">MTFRALCDRSTMVKLNHNLPSPLQPSPVLTTDTQPNNTPSPEPTPTEPEEVNTPPYSVALPPSEGGPTCVQRCLARSVASAGCKSGVDLACLFNRQVSSFFVRLDLTHTSQPQLAWTCFPSSARDGDLSQLAVQDYATCDDHTCRRLDF</sequence>
<reference evidence="2" key="1">
    <citation type="submission" date="2021-01" db="EMBL/GenBank/DDBJ databases">
        <authorList>
            <person name="Kaushik A."/>
        </authorList>
    </citation>
    <scope>NUCLEOTIDE SEQUENCE</scope>
    <source>
        <strain evidence="2">AG5</strain>
    </source>
</reference>
<gene>
    <name evidence="2" type="ORF">RDB_LOCUS140289</name>
</gene>
<name>A0A8H3E3U6_9AGAM</name>
<comment type="caution">
    <text evidence="2">The sequence shown here is derived from an EMBL/GenBank/DDBJ whole genome shotgun (WGS) entry which is preliminary data.</text>
</comment>
<evidence type="ECO:0000256" key="1">
    <source>
        <dbReference type="SAM" id="MobiDB-lite"/>
    </source>
</evidence>
<protein>
    <recommendedName>
        <fullName evidence="4">Extracellular membrane protein CFEM domain-containing protein</fullName>
    </recommendedName>
</protein>
<evidence type="ECO:0000313" key="3">
    <source>
        <dbReference type="Proteomes" id="UP000663827"/>
    </source>
</evidence>
<organism evidence="2 3">
    <name type="scientific">Rhizoctonia solani</name>
    <dbReference type="NCBI Taxonomy" id="456999"/>
    <lineage>
        <taxon>Eukaryota</taxon>
        <taxon>Fungi</taxon>
        <taxon>Dikarya</taxon>
        <taxon>Basidiomycota</taxon>
        <taxon>Agaricomycotina</taxon>
        <taxon>Agaricomycetes</taxon>
        <taxon>Cantharellales</taxon>
        <taxon>Ceratobasidiaceae</taxon>
        <taxon>Rhizoctonia</taxon>
    </lineage>
</organism>
<dbReference type="EMBL" id="CAJNJQ010003654">
    <property type="protein sequence ID" value="CAE7202751.1"/>
    <property type="molecule type" value="Genomic_DNA"/>
</dbReference>
<evidence type="ECO:0000313" key="2">
    <source>
        <dbReference type="EMBL" id="CAE7202751.1"/>
    </source>
</evidence>
<evidence type="ECO:0008006" key="4">
    <source>
        <dbReference type="Google" id="ProtNLM"/>
    </source>
</evidence>
<feature type="region of interest" description="Disordered" evidence="1">
    <location>
        <begin position="16"/>
        <end position="63"/>
    </location>
</feature>
<accession>A0A8H3E3U6</accession>
<dbReference type="Proteomes" id="UP000663827">
    <property type="component" value="Unassembled WGS sequence"/>
</dbReference>
<dbReference type="AlphaFoldDB" id="A0A8H3E3U6"/>
<proteinExistence type="predicted"/>